<feature type="binding site" evidence="3">
    <location>
        <begin position="138"/>
        <end position="140"/>
    </location>
    <ligand>
        <name>substrate</name>
    </ligand>
</feature>
<dbReference type="EC" id="4.2.1.2" evidence="3"/>
<evidence type="ECO:0000313" key="7">
    <source>
        <dbReference type="Proteomes" id="UP000528322"/>
    </source>
</evidence>
<dbReference type="NCBIfam" id="TIGR00979">
    <property type="entry name" value="fumC_II"/>
    <property type="match status" value="1"/>
</dbReference>
<dbReference type="Gene3D" id="1.20.200.10">
    <property type="entry name" value="Fumarase/aspartase (Central domain)"/>
    <property type="match status" value="1"/>
</dbReference>
<feature type="domain" description="Fumarate lyase N-terminal" evidence="4">
    <location>
        <begin position="11"/>
        <end position="341"/>
    </location>
</feature>
<comment type="function">
    <text evidence="3">Involved in the TCA cycle. Catalyzes the stereospecific interconversion of fumarate to L-malate.</text>
</comment>
<dbReference type="FunFam" id="1.20.200.10:FF:000001">
    <property type="entry name" value="Fumarate hydratase, mitochondrial"/>
    <property type="match status" value="1"/>
</dbReference>
<dbReference type="Gene3D" id="1.10.40.30">
    <property type="entry name" value="Fumarase/aspartase (C-terminal domain)"/>
    <property type="match status" value="1"/>
</dbReference>
<comment type="subunit">
    <text evidence="3">Homotetramer.</text>
</comment>
<dbReference type="EMBL" id="JACHID010000001">
    <property type="protein sequence ID" value="MBB5021033.1"/>
    <property type="molecule type" value="Genomic_DNA"/>
</dbReference>
<comment type="catalytic activity">
    <reaction evidence="3">
        <text>(S)-malate = fumarate + H2O</text>
        <dbReference type="Rhea" id="RHEA:12460"/>
        <dbReference type="ChEBI" id="CHEBI:15377"/>
        <dbReference type="ChEBI" id="CHEBI:15589"/>
        <dbReference type="ChEBI" id="CHEBI:29806"/>
        <dbReference type="EC" id="4.2.1.2"/>
    </reaction>
</comment>
<dbReference type="PANTHER" id="PTHR11444">
    <property type="entry name" value="ASPARTATEAMMONIA/ARGININOSUCCINATE/ADENYLOSUCCINATE LYASE"/>
    <property type="match status" value="1"/>
</dbReference>
<feature type="binding site" evidence="3">
    <location>
        <position position="318"/>
    </location>
    <ligand>
        <name>substrate</name>
    </ligand>
</feature>
<evidence type="ECO:0000256" key="3">
    <source>
        <dbReference type="HAMAP-Rule" id="MF_00743"/>
    </source>
</evidence>
<dbReference type="Pfam" id="PF00206">
    <property type="entry name" value="Lyase_1"/>
    <property type="match status" value="1"/>
</dbReference>
<comment type="similarity">
    <text evidence="1 3">Belongs to the class-II fumarase/aspartase family. Fumarase subfamily.</text>
</comment>
<dbReference type="InterPro" id="IPR020557">
    <property type="entry name" value="Fumarate_lyase_CS"/>
</dbReference>
<comment type="subcellular location">
    <subcellularLocation>
        <location evidence="3">Cytoplasm</location>
    </subcellularLocation>
</comment>
<dbReference type="PROSITE" id="PS00163">
    <property type="entry name" value="FUMARATE_LYASES"/>
    <property type="match status" value="1"/>
</dbReference>
<dbReference type="SUPFAM" id="SSF48557">
    <property type="entry name" value="L-aspartase-like"/>
    <property type="match status" value="1"/>
</dbReference>
<feature type="active site" evidence="3">
    <location>
        <position position="317"/>
    </location>
</feature>
<keyword evidence="2 3" id="KW-0456">Lyase</keyword>
<reference evidence="6 7" key="1">
    <citation type="submission" date="2020-08" db="EMBL/GenBank/DDBJ databases">
        <title>Genomic Encyclopedia of Type Strains, Phase IV (KMG-IV): sequencing the most valuable type-strain genomes for metagenomic binning, comparative biology and taxonomic classification.</title>
        <authorList>
            <person name="Goeker M."/>
        </authorList>
    </citation>
    <scope>NUCLEOTIDE SEQUENCE [LARGE SCALE GENOMIC DNA]</scope>
    <source>
        <strain evidence="6 7">DSM 22071</strain>
    </source>
</reference>
<feature type="domain" description="Fumarase C C-terminal" evidence="5">
    <location>
        <begin position="407"/>
        <end position="459"/>
    </location>
</feature>
<dbReference type="GO" id="GO:0006099">
    <property type="term" value="P:tricarboxylic acid cycle"/>
    <property type="evidence" value="ECO:0007669"/>
    <property type="project" value="UniProtKB-UniRule"/>
</dbReference>
<dbReference type="InterPro" id="IPR008948">
    <property type="entry name" value="L-Aspartase-like"/>
</dbReference>
<comment type="caution">
    <text evidence="6">The sequence shown here is derived from an EMBL/GenBank/DDBJ whole genome shotgun (WGS) entry which is preliminary data.</text>
</comment>
<dbReference type="PRINTS" id="PR00149">
    <property type="entry name" value="FUMRATELYASE"/>
</dbReference>
<feature type="binding site" description="in site B" evidence="3">
    <location>
        <begin position="128"/>
        <end position="131"/>
    </location>
    <ligand>
        <name>substrate</name>
    </ligand>
</feature>
<dbReference type="AlphaFoldDB" id="A0A7W8DGA5"/>
<evidence type="ECO:0000256" key="1">
    <source>
        <dbReference type="ARBA" id="ARBA00009084"/>
    </source>
</evidence>
<dbReference type="FunFam" id="1.10.40.30:FF:000002">
    <property type="entry name" value="Fumarate hydratase class II"/>
    <property type="match status" value="1"/>
</dbReference>
<dbReference type="GO" id="GO:0005737">
    <property type="term" value="C:cytoplasm"/>
    <property type="evidence" value="ECO:0007669"/>
    <property type="project" value="UniProtKB-SubCell"/>
</dbReference>
<dbReference type="InterPro" id="IPR022761">
    <property type="entry name" value="Fumarate_lyase_N"/>
</dbReference>
<keyword evidence="7" id="KW-1185">Reference proteome</keyword>
<keyword evidence="3" id="KW-0816">Tricarboxylic acid cycle</keyword>
<dbReference type="UniPathway" id="UPA00223">
    <property type="reaction ID" value="UER01007"/>
</dbReference>
<evidence type="ECO:0000259" key="5">
    <source>
        <dbReference type="Pfam" id="PF10415"/>
    </source>
</evidence>
<protein>
    <recommendedName>
        <fullName evidence="3">Fumarate hydratase class II</fullName>
        <shortName evidence="3">Fumarase C</shortName>
        <ecNumber evidence="3">4.2.1.2</ecNumber>
    </recommendedName>
    <alternativeName>
        <fullName evidence="3">Aerobic fumarase</fullName>
    </alternativeName>
    <alternativeName>
        <fullName evidence="3">Iron-independent fumarase</fullName>
    </alternativeName>
</protein>
<dbReference type="RefSeq" id="WP_183728893.1">
    <property type="nucleotide sequence ID" value="NZ_JACHID010000001.1"/>
</dbReference>
<name>A0A7W8DGA5_9BACT</name>
<organism evidence="6 7">
    <name type="scientific">Desulfurispira natronophila</name>
    <dbReference type="NCBI Taxonomy" id="682562"/>
    <lineage>
        <taxon>Bacteria</taxon>
        <taxon>Pseudomonadati</taxon>
        <taxon>Chrysiogenota</taxon>
        <taxon>Chrysiogenia</taxon>
        <taxon>Chrysiogenales</taxon>
        <taxon>Chrysiogenaceae</taxon>
        <taxon>Desulfurispira</taxon>
    </lineage>
</organism>
<dbReference type="InterPro" id="IPR000362">
    <property type="entry name" value="Fumarate_lyase_fam"/>
</dbReference>
<dbReference type="Proteomes" id="UP000528322">
    <property type="component" value="Unassembled WGS sequence"/>
</dbReference>
<comment type="pathway">
    <text evidence="3">Carbohydrate metabolism; tricarboxylic acid cycle; (S)-malate from fumarate: step 1/1.</text>
</comment>
<proteinExistence type="inferred from homology"/>
<dbReference type="InterPro" id="IPR005677">
    <property type="entry name" value="Fum_hydII"/>
</dbReference>
<dbReference type="InterPro" id="IPR024083">
    <property type="entry name" value="Fumarase/histidase_N"/>
</dbReference>
<feature type="active site" description="Proton donor/acceptor" evidence="3">
    <location>
        <position position="187"/>
    </location>
</feature>
<accession>A0A7W8DGA5</accession>
<dbReference type="GO" id="GO:0006106">
    <property type="term" value="P:fumarate metabolic process"/>
    <property type="evidence" value="ECO:0007669"/>
    <property type="project" value="InterPro"/>
</dbReference>
<feature type="binding site" evidence="3">
    <location>
        <begin position="97"/>
        <end position="99"/>
    </location>
    <ligand>
        <name>substrate</name>
    </ligand>
</feature>
<dbReference type="PRINTS" id="PR00145">
    <property type="entry name" value="ARGSUCLYASE"/>
</dbReference>
<dbReference type="CDD" id="cd01362">
    <property type="entry name" value="Fumarase_classII"/>
    <property type="match status" value="1"/>
</dbReference>
<dbReference type="FunFam" id="1.10.275.10:FF:000001">
    <property type="entry name" value="Fumarate hydratase, mitochondrial"/>
    <property type="match status" value="1"/>
</dbReference>
<evidence type="ECO:0000256" key="2">
    <source>
        <dbReference type="ARBA" id="ARBA00023239"/>
    </source>
</evidence>
<dbReference type="PANTHER" id="PTHR11444:SF1">
    <property type="entry name" value="FUMARATE HYDRATASE, MITOCHONDRIAL"/>
    <property type="match status" value="1"/>
</dbReference>
<dbReference type="Pfam" id="PF10415">
    <property type="entry name" value="FumaraseC_C"/>
    <property type="match status" value="1"/>
</dbReference>
<feature type="binding site" evidence="3">
    <location>
        <position position="186"/>
    </location>
    <ligand>
        <name>substrate</name>
    </ligand>
</feature>
<dbReference type="HAMAP" id="MF_00743">
    <property type="entry name" value="FumaraseC"/>
    <property type="match status" value="1"/>
</dbReference>
<dbReference type="InterPro" id="IPR018951">
    <property type="entry name" value="Fumarase_C_C"/>
</dbReference>
<gene>
    <name evidence="3" type="primary">fumC</name>
    <name evidence="6" type="ORF">HNR37_000336</name>
</gene>
<feature type="binding site" evidence="3">
    <location>
        <begin position="323"/>
        <end position="325"/>
    </location>
    <ligand>
        <name>substrate</name>
    </ligand>
</feature>
<dbReference type="Gene3D" id="1.10.275.10">
    <property type="entry name" value="Fumarase/aspartase (N-terminal domain)"/>
    <property type="match status" value="1"/>
</dbReference>
<dbReference type="GO" id="GO:0006108">
    <property type="term" value="P:malate metabolic process"/>
    <property type="evidence" value="ECO:0007669"/>
    <property type="project" value="TreeGrafter"/>
</dbReference>
<evidence type="ECO:0000313" key="6">
    <source>
        <dbReference type="EMBL" id="MBB5021033.1"/>
    </source>
</evidence>
<dbReference type="NCBIfam" id="NF008909">
    <property type="entry name" value="PRK12273.1"/>
    <property type="match status" value="1"/>
</dbReference>
<keyword evidence="3" id="KW-0963">Cytoplasm</keyword>
<sequence length="462" mass="50265">MNYRTEKDTMGEVKVEADKYWGAQTQRSLRNFAIGWEKMPVGLLHGFAFLKKALALVNYDLGKLDKERCDSIANVCDEILAGKLQDHFPLSVWQTGSGTQTNMNFNEVIANRGTQLIGGDFTEEKLIHPNDHVNMSQSSNDTFPTAMHIAAVVAIEDQLLPAIDALHATLQSKTEAFADIVKIGRTHLQDATPLTLGQEFSGYTAMLCHSRQHVVDSLEHLRDLAIGGTAVGTGLNAHPELSEKVATTLSSLTGKSFRSAPNKFHALTSHDALVFASGATKGLAANLMKIANDIRWLASGPRCGIGEITLPENEPGSSIMPGKVNPTQSEAMTMVACQVMGNDAAIAIGASQGNFELNVFKPMIAYNFLQSVQLLSDSMRSFDEHCAQGIEPDEEVIGRNLHNSLMLVTALNAHIGYDKAAQIAKKAHQDRLTLKEAALQLKLLSEDEFDRYVVPAQMVGPK</sequence>
<feature type="site" description="Important for catalytic activity" evidence="3">
    <location>
        <position position="330"/>
    </location>
</feature>
<dbReference type="GO" id="GO:0004333">
    <property type="term" value="F:fumarate hydratase activity"/>
    <property type="evidence" value="ECO:0007669"/>
    <property type="project" value="UniProtKB-UniRule"/>
</dbReference>
<comment type="miscellaneous">
    <text evidence="3">There are 2 substrate-binding sites: the catalytic A site, and the non-catalytic B site that may play a role in the transfer of substrate or product between the active site and the solvent. Alternatively, the B site may bind allosteric effectors.</text>
</comment>
<evidence type="ECO:0000259" key="4">
    <source>
        <dbReference type="Pfam" id="PF00206"/>
    </source>
</evidence>